<evidence type="ECO:0000313" key="1">
    <source>
        <dbReference type="EMBL" id="GGH20503.1"/>
    </source>
</evidence>
<accession>A0ABQ1YD59</accession>
<dbReference type="RefSeq" id="WP_188537858.1">
    <property type="nucleotide sequence ID" value="NZ_BMFT01000001.1"/>
</dbReference>
<dbReference type="Proteomes" id="UP000659344">
    <property type="component" value="Unassembled WGS sequence"/>
</dbReference>
<evidence type="ECO:0000313" key="2">
    <source>
        <dbReference type="Proteomes" id="UP000659344"/>
    </source>
</evidence>
<proteinExistence type="predicted"/>
<gene>
    <name evidence="1" type="ORF">GCM10008013_17910</name>
</gene>
<dbReference type="EMBL" id="BMFT01000001">
    <property type="protein sequence ID" value="GGH20503.1"/>
    <property type="molecule type" value="Genomic_DNA"/>
</dbReference>
<name>A0ABQ1YD59_9BACL</name>
<keyword evidence="2" id="KW-1185">Reference proteome</keyword>
<protein>
    <submittedName>
        <fullName evidence="1">Uncharacterized protein</fullName>
    </submittedName>
</protein>
<organism evidence="1 2">
    <name type="scientific">Paenibacillus segetis</name>
    <dbReference type="NCBI Taxonomy" id="1325360"/>
    <lineage>
        <taxon>Bacteria</taxon>
        <taxon>Bacillati</taxon>
        <taxon>Bacillota</taxon>
        <taxon>Bacilli</taxon>
        <taxon>Bacillales</taxon>
        <taxon>Paenibacillaceae</taxon>
        <taxon>Paenibacillus</taxon>
    </lineage>
</organism>
<reference evidence="2" key="1">
    <citation type="journal article" date="2019" name="Int. J. Syst. Evol. Microbiol.">
        <title>The Global Catalogue of Microorganisms (GCM) 10K type strain sequencing project: providing services to taxonomists for standard genome sequencing and annotation.</title>
        <authorList>
            <consortium name="The Broad Institute Genomics Platform"/>
            <consortium name="The Broad Institute Genome Sequencing Center for Infectious Disease"/>
            <person name="Wu L."/>
            <person name="Ma J."/>
        </authorList>
    </citation>
    <scope>NUCLEOTIDE SEQUENCE [LARGE SCALE GENOMIC DNA]</scope>
    <source>
        <strain evidence="2">CGMCC 1.12769</strain>
    </source>
</reference>
<sequence>MFEYHQTYQTSFNEGELTLSLHIPLENYQMGTPMIARQEVNHELGVYGLSHFPPQDIRV</sequence>
<comment type="caution">
    <text evidence="1">The sequence shown here is derived from an EMBL/GenBank/DDBJ whole genome shotgun (WGS) entry which is preliminary data.</text>
</comment>